<dbReference type="Proteomes" id="UP000294225">
    <property type="component" value="Unassembled WGS sequence"/>
</dbReference>
<feature type="transmembrane region" description="Helical" evidence="2">
    <location>
        <begin position="432"/>
        <end position="451"/>
    </location>
</feature>
<name>A0A4R0IXN5_9ACTN</name>
<reference evidence="3 4" key="1">
    <citation type="submission" date="2019-02" db="EMBL/GenBank/DDBJ databases">
        <title>Kribbella capetownensis sp. nov. and Kribbella speibonae sp. nov., isolated from soil.</title>
        <authorList>
            <person name="Curtis S.M."/>
            <person name="Norton I."/>
            <person name="Everest G.J."/>
            <person name="Meyers P.R."/>
        </authorList>
    </citation>
    <scope>NUCLEOTIDE SEQUENCE [LARGE SCALE GENOMIC DNA]</scope>
    <source>
        <strain evidence="3 4">YM55</strain>
    </source>
</reference>
<gene>
    <name evidence="3" type="ORF">E0H92_27135</name>
</gene>
<feature type="transmembrane region" description="Helical" evidence="2">
    <location>
        <begin position="370"/>
        <end position="392"/>
    </location>
</feature>
<evidence type="ECO:0000256" key="2">
    <source>
        <dbReference type="SAM" id="Phobius"/>
    </source>
</evidence>
<feature type="region of interest" description="Disordered" evidence="1">
    <location>
        <begin position="220"/>
        <end position="244"/>
    </location>
</feature>
<protein>
    <submittedName>
        <fullName evidence="3">Uncharacterized protein</fullName>
    </submittedName>
</protein>
<keyword evidence="2" id="KW-1133">Transmembrane helix</keyword>
<proteinExistence type="predicted"/>
<keyword evidence="2" id="KW-0472">Membrane</keyword>
<dbReference type="RefSeq" id="WP_131498154.1">
    <property type="nucleotide sequence ID" value="NZ_SJKC01000003.1"/>
</dbReference>
<accession>A0A4R0IXN5</accession>
<evidence type="ECO:0000313" key="3">
    <source>
        <dbReference type="EMBL" id="TCC36328.1"/>
    </source>
</evidence>
<organism evidence="3 4">
    <name type="scientific">Kribbella speibonae</name>
    <dbReference type="NCBI Taxonomy" id="1572660"/>
    <lineage>
        <taxon>Bacteria</taxon>
        <taxon>Bacillati</taxon>
        <taxon>Actinomycetota</taxon>
        <taxon>Actinomycetes</taxon>
        <taxon>Propionibacteriales</taxon>
        <taxon>Kribbellaceae</taxon>
        <taxon>Kribbella</taxon>
    </lineage>
</organism>
<keyword evidence="2" id="KW-0812">Transmembrane</keyword>
<dbReference type="AlphaFoldDB" id="A0A4R0IXN5"/>
<comment type="caution">
    <text evidence="3">The sequence shown here is derived from an EMBL/GenBank/DDBJ whole genome shotgun (WGS) entry which is preliminary data.</text>
</comment>
<feature type="transmembrane region" description="Helical" evidence="2">
    <location>
        <begin position="498"/>
        <end position="520"/>
    </location>
</feature>
<feature type="transmembrane region" description="Helical" evidence="2">
    <location>
        <begin position="554"/>
        <end position="574"/>
    </location>
</feature>
<evidence type="ECO:0000313" key="4">
    <source>
        <dbReference type="Proteomes" id="UP000294225"/>
    </source>
</evidence>
<dbReference type="EMBL" id="SJKC01000003">
    <property type="protein sequence ID" value="TCC36328.1"/>
    <property type="molecule type" value="Genomic_DNA"/>
</dbReference>
<sequence>MHQELSPFSEQVQLVLTAGGSTQDLLIGLIATDPTEAWSRIHLHTLGLDHMREMSEADPDPAENDWNGFSLTETAQRCVRVAQEIASDYSIDPMPSGVLALGLLAHHDTAAAKTLRIRSSEDQDSIVERIQDDVIGSTLADLDLSARWAATAPLHIVPPVAPEPVVAGTTQRRRLVVAAAALIFVAGCGIGLRNSPVPDQPGPAPHEVLLPDDGLGSRYSVASGPARASSLAPGSPAEGERRCDRTARRWTKNAPATTIEISVIACRKFVRMANVHFQADANLRKTAARVTTADIPYALAGQAVRPDGQNVSTVLFRRGQYLVHVYSIGSSRPADQDRQALEIAKLQWATVPGTAGPPLEPFDSKADVPAIGLGSAALILALLAALNIFAAVRSRRSLRRAESLAPVNRDGVTWLDVGQPAKTMATHAQIRFWFWMTVWGVAMAVPISTWFKGAISGLCTMQLVLSRQFRPGAKDLWGVYAAPQVKGKRSLATVTTTWTAHAVSMVAMFAVFSVATLWMLRGKGYVGTDLRFAPPVVADDAGIGQLLRRVPIPWLSIGGLALTLALASLAATVIRRTRRMTALDVAGLQQVDTRDDVLYLRNFADDQLTIYTSPITRRSMDEKFGLAQVEPFEELIVRYLSPYGPVIAISDPRVRGTQLGAARESLPADDWRSSVVKKIASSQLIVVGATPVEATAGLRWELDTIARCQAVDRTILLFAPRGAHESGSHWSRFREMTPLDLPAHLTEFADRILAMCPDGKGGWLIAHAERRTDWAYALAMSQLAETILGRTDLRVSGTLQ</sequence>
<evidence type="ECO:0000256" key="1">
    <source>
        <dbReference type="SAM" id="MobiDB-lite"/>
    </source>
</evidence>